<proteinExistence type="predicted"/>
<keyword evidence="1" id="KW-0732">Signal</keyword>
<organism evidence="2">
    <name type="scientific">Anopheles triannulatus</name>
    <dbReference type="NCBI Taxonomy" id="58253"/>
    <lineage>
        <taxon>Eukaryota</taxon>
        <taxon>Metazoa</taxon>
        <taxon>Ecdysozoa</taxon>
        <taxon>Arthropoda</taxon>
        <taxon>Hexapoda</taxon>
        <taxon>Insecta</taxon>
        <taxon>Pterygota</taxon>
        <taxon>Neoptera</taxon>
        <taxon>Endopterygota</taxon>
        <taxon>Diptera</taxon>
        <taxon>Nematocera</taxon>
        <taxon>Culicoidea</taxon>
        <taxon>Culicidae</taxon>
        <taxon>Anophelinae</taxon>
        <taxon>Anopheles</taxon>
    </lineage>
</organism>
<accession>A0A2M4B4J5</accession>
<protein>
    <submittedName>
        <fullName evidence="2">Putative secreted protein</fullName>
    </submittedName>
</protein>
<reference evidence="2" key="1">
    <citation type="submission" date="2018-01" db="EMBL/GenBank/DDBJ databases">
        <title>An insight into the sialome of Amazonian anophelines.</title>
        <authorList>
            <person name="Ribeiro J.M."/>
            <person name="Scarpassa V."/>
            <person name="Calvo E."/>
        </authorList>
    </citation>
    <scope>NUCLEOTIDE SEQUENCE</scope>
    <source>
        <tissue evidence="2">Salivary glands</tissue>
    </source>
</reference>
<evidence type="ECO:0000313" key="2">
    <source>
        <dbReference type="EMBL" id="MBW47956.1"/>
    </source>
</evidence>
<dbReference type="EMBL" id="GGFK01014635">
    <property type="protein sequence ID" value="MBW47956.1"/>
    <property type="molecule type" value="Transcribed_RNA"/>
</dbReference>
<sequence>MVPCPRSVLALLRPCMLRTVAAWLCGLEQPSLIQYHTNTHTLDGLIEGGDGGRDDDVVSVLLGSAV</sequence>
<dbReference type="AlphaFoldDB" id="A0A2M4B4J5"/>
<feature type="chain" id="PRO_5014753252" evidence="1">
    <location>
        <begin position="23"/>
        <end position="66"/>
    </location>
</feature>
<evidence type="ECO:0000256" key="1">
    <source>
        <dbReference type="SAM" id="SignalP"/>
    </source>
</evidence>
<name>A0A2M4B4J5_9DIPT</name>
<feature type="signal peptide" evidence="1">
    <location>
        <begin position="1"/>
        <end position="22"/>
    </location>
</feature>